<protein>
    <submittedName>
        <fullName evidence="1">Uncharacterized protein</fullName>
    </submittedName>
</protein>
<evidence type="ECO:0000313" key="2">
    <source>
        <dbReference type="Proteomes" id="UP001472677"/>
    </source>
</evidence>
<evidence type="ECO:0000313" key="1">
    <source>
        <dbReference type="EMBL" id="KAK8557564.1"/>
    </source>
</evidence>
<accession>A0ABR2EC83</accession>
<sequence length="349" mass="39005">MISSLGCIKRLSTKEGSAGSKCSSHRNQGTGGYFRAGWTEELTDRPVQPAPPETIDVEAIDDDVIESSALAFAEAKNNSRRSRQRAVVDVDSGWPAQSTNNNPNRCRRFLSSPTVINCDNYINLESSPQSLVEEIIKPQPSPKPKEPTFNCPICMGSLNEEMSTRWSSFHQPAEWIMQTALKRERSNAVGASVELFKKKKIRISKMCSALNYVVADNLSDKLSEHALFAAFLDICKSGCRAGNNPMGYPLLFLEWFSEINTWEDQAGASVDEQHAPSSLTALPKKARQPQDIFPYSEDKHQPKPPAYYPFRIIRNDMPFIQVPILRCHKPWAEVGVGHIKRAMVDGCFV</sequence>
<dbReference type="Proteomes" id="UP001472677">
    <property type="component" value="Unassembled WGS sequence"/>
</dbReference>
<reference evidence="1 2" key="1">
    <citation type="journal article" date="2024" name="G3 (Bethesda)">
        <title>Genome assembly of Hibiscus sabdariffa L. provides insights into metabolisms of medicinal natural products.</title>
        <authorList>
            <person name="Kim T."/>
        </authorList>
    </citation>
    <scope>NUCLEOTIDE SEQUENCE [LARGE SCALE GENOMIC DNA]</scope>
    <source>
        <strain evidence="1">TK-2024</strain>
        <tissue evidence="1">Old leaves</tissue>
    </source>
</reference>
<dbReference type="PANTHER" id="PTHR47094:SF1">
    <property type="entry name" value="RING-TYPE E3 UBIQUITIN TRANSFERASE"/>
    <property type="match status" value="1"/>
</dbReference>
<dbReference type="PANTHER" id="PTHR47094">
    <property type="entry name" value="ELFLESS, ISOFORM B"/>
    <property type="match status" value="1"/>
</dbReference>
<name>A0ABR2EC83_9ROSI</name>
<gene>
    <name evidence="1" type="ORF">V6N12_009793</name>
</gene>
<keyword evidence="2" id="KW-1185">Reference proteome</keyword>
<comment type="caution">
    <text evidence="1">The sequence shown here is derived from an EMBL/GenBank/DDBJ whole genome shotgun (WGS) entry which is preliminary data.</text>
</comment>
<organism evidence="1 2">
    <name type="scientific">Hibiscus sabdariffa</name>
    <name type="common">roselle</name>
    <dbReference type="NCBI Taxonomy" id="183260"/>
    <lineage>
        <taxon>Eukaryota</taxon>
        <taxon>Viridiplantae</taxon>
        <taxon>Streptophyta</taxon>
        <taxon>Embryophyta</taxon>
        <taxon>Tracheophyta</taxon>
        <taxon>Spermatophyta</taxon>
        <taxon>Magnoliopsida</taxon>
        <taxon>eudicotyledons</taxon>
        <taxon>Gunneridae</taxon>
        <taxon>Pentapetalae</taxon>
        <taxon>rosids</taxon>
        <taxon>malvids</taxon>
        <taxon>Malvales</taxon>
        <taxon>Malvaceae</taxon>
        <taxon>Malvoideae</taxon>
        <taxon>Hibiscus</taxon>
    </lineage>
</organism>
<dbReference type="InterPro" id="IPR049627">
    <property type="entry name" value="SLX8"/>
</dbReference>
<proteinExistence type="predicted"/>
<dbReference type="EMBL" id="JBBPBM010000016">
    <property type="protein sequence ID" value="KAK8557564.1"/>
    <property type="molecule type" value="Genomic_DNA"/>
</dbReference>